<gene>
    <name evidence="1" type="ORF">PS273GM_20130</name>
</gene>
<evidence type="ECO:0000313" key="1">
    <source>
        <dbReference type="EMBL" id="ANF27277.1"/>
    </source>
</evidence>
<evidence type="ECO:0000313" key="2">
    <source>
        <dbReference type="Proteomes" id="UP000077787"/>
    </source>
</evidence>
<accession>A0A172WVF4</accession>
<name>A0A172WVF4_STUST</name>
<protein>
    <submittedName>
        <fullName evidence="1">Uncharacterized protein</fullName>
    </submittedName>
</protein>
<dbReference type="EMBL" id="CP015641">
    <property type="protein sequence ID" value="ANF27277.1"/>
    <property type="molecule type" value="Genomic_DNA"/>
</dbReference>
<dbReference type="AlphaFoldDB" id="A0A172WVF4"/>
<sequence length="86" mass="9632">MFMGMSLRRFLLSMQRAVVQRFHEAGWHALKLESASATAWCPLGSVDGPFRAGKRKGHGILLIVVVVVGYHIDQSKGRARDRERAL</sequence>
<reference evidence="1 2" key="1">
    <citation type="submission" date="2016-05" db="EMBL/GenBank/DDBJ databases">
        <title>Genome sequence of Pseudomonas stutzeri 273 and identification of the exopolysaccharide biosynthesis locus.</title>
        <authorList>
            <person name="Wu S."/>
            <person name="Sun C."/>
        </authorList>
    </citation>
    <scope>NUCLEOTIDE SEQUENCE [LARGE SCALE GENOMIC DNA]</scope>
    <source>
        <strain evidence="1 2">273</strain>
    </source>
</reference>
<dbReference type="Proteomes" id="UP000077787">
    <property type="component" value="Chromosome"/>
</dbReference>
<proteinExistence type="predicted"/>
<organism evidence="1 2">
    <name type="scientific">Stutzerimonas stutzeri</name>
    <name type="common">Pseudomonas stutzeri</name>
    <dbReference type="NCBI Taxonomy" id="316"/>
    <lineage>
        <taxon>Bacteria</taxon>
        <taxon>Pseudomonadati</taxon>
        <taxon>Pseudomonadota</taxon>
        <taxon>Gammaproteobacteria</taxon>
        <taxon>Pseudomonadales</taxon>
        <taxon>Pseudomonadaceae</taxon>
        <taxon>Stutzerimonas</taxon>
    </lineage>
</organism>